<evidence type="ECO:0000313" key="6">
    <source>
        <dbReference type="Proteomes" id="UP001596501"/>
    </source>
</evidence>
<evidence type="ECO:0000256" key="1">
    <source>
        <dbReference type="ARBA" id="ARBA00011738"/>
    </source>
</evidence>
<keyword evidence="2" id="KW-0659">Purine metabolism</keyword>
<dbReference type="InterPro" id="IPR047233">
    <property type="entry name" value="UAH_cupin"/>
</dbReference>
<organism evidence="5 6">
    <name type="scientific">Hydrogenophaga atypica</name>
    <dbReference type="NCBI Taxonomy" id="249409"/>
    <lineage>
        <taxon>Bacteria</taxon>
        <taxon>Pseudomonadati</taxon>
        <taxon>Pseudomonadota</taxon>
        <taxon>Betaproteobacteria</taxon>
        <taxon>Burkholderiales</taxon>
        <taxon>Comamonadaceae</taxon>
        <taxon>Hydrogenophaga</taxon>
    </lineage>
</organism>
<proteinExistence type="predicted"/>
<dbReference type="Proteomes" id="UP001596501">
    <property type="component" value="Unassembled WGS sequence"/>
</dbReference>
<evidence type="ECO:0000313" key="5">
    <source>
        <dbReference type="EMBL" id="MFC7407404.1"/>
    </source>
</evidence>
<dbReference type="EMBL" id="JBHTCA010000001">
    <property type="protein sequence ID" value="MFC7407404.1"/>
    <property type="molecule type" value="Genomic_DNA"/>
</dbReference>
<dbReference type="RefSeq" id="WP_382219012.1">
    <property type="nucleotide sequence ID" value="NZ_JBHTCA010000001.1"/>
</dbReference>
<keyword evidence="3 5" id="KW-0456">Lyase</keyword>
<evidence type="ECO:0000256" key="3">
    <source>
        <dbReference type="ARBA" id="ARBA00023239"/>
    </source>
</evidence>
<dbReference type="GO" id="GO:0016829">
    <property type="term" value="F:lyase activity"/>
    <property type="evidence" value="ECO:0007669"/>
    <property type="project" value="UniProtKB-KW"/>
</dbReference>
<dbReference type="Pfam" id="PF04115">
    <property type="entry name" value="Ureidogly_lyase"/>
    <property type="match status" value="1"/>
</dbReference>
<dbReference type="PANTHER" id="PTHR21221:SF1">
    <property type="entry name" value="UREIDOGLYCOLATE LYASE"/>
    <property type="match status" value="1"/>
</dbReference>
<keyword evidence="6" id="KW-1185">Reference proteome</keyword>
<dbReference type="InterPro" id="IPR024060">
    <property type="entry name" value="Ureidoglycolate_lyase_dom_sf"/>
</dbReference>
<dbReference type="CDD" id="cd20298">
    <property type="entry name" value="cupin_UAH"/>
    <property type="match status" value="1"/>
</dbReference>
<comment type="catalytic activity">
    <reaction evidence="4">
        <text>(S)-ureidoglycolate = urea + glyoxylate</text>
        <dbReference type="Rhea" id="RHEA:11304"/>
        <dbReference type="ChEBI" id="CHEBI:16199"/>
        <dbReference type="ChEBI" id="CHEBI:36655"/>
        <dbReference type="ChEBI" id="CHEBI:57296"/>
        <dbReference type="EC" id="4.3.2.3"/>
    </reaction>
</comment>
<dbReference type="PIRSF" id="PIRSF017306">
    <property type="entry name" value="Ureidogly_hydro"/>
    <property type="match status" value="1"/>
</dbReference>
<dbReference type="InterPro" id="IPR011051">
    <property type="entry name" value="RmlC_Cupin_sf"/>
</dbReference>
<dbReference type="InterPro" id="IPR007247">
    <property type="entry name" value="Ureidogly_lyase"/>
</dbReference>
<comment type="subunit">
    <text evidence="1">Homodimer.</text>
</comment>
<name>A0ABW2QD69_9BURK</name>
<evidence type="ECO:0000256" key="4">
    <source>
        <dbReference type="ARBA" id="ARBA00047684"/>
    </source>
</evidence>
<gene>
    <name evidence="5" type="ORF">ACFQPB_00875</name>
</gene>
<protein>
    <submittedName>
        <fullName evidence="5">Ureidoglycolate lyase</fullName>
    </submittedName>
</protein>
<dbReference type="PANTHER" id="PTHR21221">
    <property type="entry name" value="UREIDOGLYCOLATE HYDROLASE"/>
    <property type="match status" value="1"/>
</dbReference>
<accession>A0ABW2QD69</accession>
<dbReference type="SUPFAM" id="SSF51182">
    <property type="entry name" value="RmlC-like cupins"/>
    <property type="match status" value="1"/>
</dbReference>
<sequence>MLPLDPQPLTPEAFAPYGFVISGAHGARRPINHGSSQRVDVPGALDLQAQGGHPVLAVFRAQAQAPQGPWHELERHRLGSQSFVPLQGARCIVLVALGEHAPDPTTLAAFVVAGHHGFTLNADTWHHPLIALDDGDFVVLERQGAAVDCEVQHLADPVTLRCDGLTLR</sequence>
<comment type="caution">
    <text evidence="5">The sequence shown here is derived from an EMBL/GenBank/DDBJ whole genome shotgun (WGS) entry which is preliminary data.</text>
</comment>
<evidence type="ECO:0000256" key="2">
    <source>
        <dbReference type="ARBA" id="ARBA00022631"/>
    </source>
</evidence>
<reference evidence="6" key="1">
    <citation type="journal article" date="2019" name="Int. J. Syst. Evol. Microbiol.">
        <title>The Global Catalogue of Microorganisms (GCM) 10K type strain sequencing project: providing services to taxonomists for standard genome sequencing and annotation.</title>
        <authorList>
            <consortium name="The Broad Institute Genomics Platform"/>
            <consortium name="The Broad Institute Genome Sequencing Center for Infectious Disease"/>
            <person name="Wu L."/>
            <person name="Ma J."/>
        </authorList>
    </citation>
    <scope>NUCLEOTIDE SEQUENCE [LARGE SCALE GENOMIC DNA]</scope>
    <source>
        <strain evidence="6">CGMCC 1.12371</strain>
    </source>
</reference>
<dbReference type="Gene3D" id="2.60.120.480">
    <property type="entry name" value="Ureidoglycolate hydrolase"/>
    <property type="match status" value="1"/>
</dbReference>